<evidence type="ECO:0000313" key="4">
    <source>
        <dbReference type="Proteomes" id="UP000192707"/>
    </source>
</evidence>
<protein>
    <submittedName>
        <fullName evidence="3">Short-chain dehydrogenase</fullName>
    </submittedName>
</protein>
<dbReference type="PROSITE" id="PS00061">
    <property type="entry name" value="ADH_SHORT"/>
    <property type="match status" value="1"/>
</dbReference>
<comment type="similarity">
    <text evidence="1">Belongs to the short-chain dehydrogenases/reductases (SDR) family.</text>
</comment>
<evidence type="ECO:0000256" key="2">
    <source>
        <dbReference type="ARBA" id="ARBA00023002"/>
    </source>
</evidence>
<dbReference type="PRINTS" id="PR00080">
    <property type="entry name" value="SDRFAMILY"/>
</dbReference>
<accession>A0A1W9ZNU2</accession>
<dbReference type="EMBL" id="MVHG01000007">
    <property type="protein sequence ID" value="ORA19471.1"/>
    <property type="molecule type" value="Genomic_DNA"/>
</dbReference>
<dbReference type="AlphaFoldDB" id="A0A1W9ZNU2"/>
<dbReference type="GO" id="GO:0016491">
    <property type="term" value="F:oxidoreductase activity"/>
    <property type="evidence" value="ECO:0007669"/>
    <property type="project" value="UniProtKB-KW"/>
</dbReference>
<keyword evidence="2" id="KW-0560">Oxidoreductase</keyword>
<evidence type="ECO:0000256" key="1">
    <source>
        <dbReference type="ARBA" id="ARBA00006484"/>
    </source>
</evidence>
<proteinExistence type="inferred from homology"/>
<dbReference type="OrthoDB" id="7064009at2"/>
<evidence type="ECO:0000313" key="3">
    <source>
        <dbReference type="EMBL" id="ORA19471.1"/>
    </source>
</evidence>
<dbReference type="Gene3D" id="3.40.50.720">
    <property type="entry name" value="NAD(P)-binding Rossmann-like Domain"/>
    <property type="match status" value="1"/>
</dbReference>
<dbReference type="PANTHER" id="PTHR24321:SF8">
    <property type="entry name" value="ESTRADIOL 17-BETA-DEHYDROGENASE 8-RELATED"/>
    <property type="match status" value="1"/>
</dbReference>
<dbReference type="FunFam" id="3.40.50.720:FF:000084">
    <property type="entry name" value="Short-chain dehydrogenase reductase"/>
    <property type="match status" value="1"/>
</dbReference>
<name>A0A1W9ZNU2_MYCAI</name>
<keyword evidence="4" id="KW-1185">Reference proteome</keyword>
<organism evidence="3 4">
    <name type="scientific">Mycobacterium arosiense ATCC BAA-1401 = DSM 45069</name>
    <dbReference type="NCBI Taxonomy" id="1265311"/>
    <lineage>
        <taxon>Bacteria</taxon>
        <taxon>Bacillati</taxon>
        <taxon>Actinomycetota</taxon>
        <taxon>Actinomycetes</taxon>
        <taxon>Mycobacteriales</taxon>
        <taxon>Mycobacteriaceae</taxon>
        <taxon>Mycobacterium</taxon>
        <taxon>Mycobacterium avium complex (MAC)</taxon>
    </lineage>
</organism>
<dbReference type="InterPro" id="IPR002347">
    <property type="entry name" value="SDR_fam"/>
</dbReference>
<sequence length="273" mass="27897">MPELDGRVAVVTGAASGIGAATARALAEAGARVAVVDVNGVRAEEVAAALTQSGAQVIAVCADVSDEEQVAGVVARTVRELGAPDILHNNAAAVAPEHLARDGMIHDLDLEVWERTMAVNLRGYFLCTKHALPHMIEGGGGVIVNTTSVGGIFGDGGRPSYGTSKAGIIGFTRNVATQYGKHGVRCVAVAPGIIMTPAASSVPEEFVTMMLRHQLTSQLGAPEDVANVVAFLASDRARLITGVTIPLDGGLSVHGPQWADEAALLAELAPAGS</sequence>
<comment type="caution">
    <text evidence="3">The sequence shown here is derived from an EMBL/GenBank/DDBJ whole genome shotgun (WGS) entry which is preliminary data.</text>
</comment>
<dbReference type="Proteomes" id="UP000192707">
    <property type="component" value="Unassembled WGS sequence"/>
</dbReference>
<dbReference type="RefSeq" id="WP_083063535.1">
    <property type="nucleotide sequence ID" value="NZ_MVHG01000007.1"/>
</dbReference>
<dbReference type="Pfam" id="PF13561">
    <property type="entry name" value="adh_short_C2"/>
    <property type="match status" value="1"/>
</dbReference>
<dbReference type="PRINTS" id="PR00081">
    <property type="entry name" value="GDHRDH"/>
</dbReference>
<gene>
    <name evidence="3" type="ORF">BST14_05365</name>
</gene>
<dbReference type="PANTHER" id="PTHR24321">
    <property type="entry name" value="DEHYDROGENASES, SHORT CHAIN"/>
    <property type="match status" value="1"/>
</dbReference>
<dbReference type="SUPFAM" id="SSF51735">
    <property type="entry name" value="NAD(P)-binding Rossmann-fold domains"/>
    <property type="match status" value="1"/>
</dbReference>
<dbReference type="InterPro" id="IPR036291">
    <property type="entry name" value="NAD(P)-bd_dom_sf"/>
</dbReference>
<reference evidence="3 4" key="1">
    <citation type="submission" date="2016-12" db="EMBL/GenBank/DDBJ databases">
        <title>The new phylogeny of genus Mycobacterium.</title>
        <authorList>
            <person name="Tortoli E."/>
            <person name="Trovato A."/>
            <person name="Cirillo D.M."/>
        </authorList>
    </citation>
    <scope>NUCLEOTIDE SEQUENCE [LARGE SCALE GENOMIC DNA]</scope>
    <source>
        <strain evidence="3 4">DSM 45069</strain>
    </source>
</reference>
<dbReference type="InterPro" id="IPR020904">
    <property type="entry name" value="Sc_DH/Rdtase_CS"/>
</dbReference>